<feature type="active site" description="Proton donor" evidence="6">
    <location>
        <position position="41"/>
    </location>
</feature>
<evidence type="ECO:0000256" key="4">
    <source>
        <dbReference type="ARBA" id="ARBA00022801"/>
    </source>
</evidence>
<evidence type="ECO:0000256" key="5">
    <source>
        <dbReference type="ARBA" id="ARBA00022842"/>
    </source>
</evidence>
<protein>
    <submittedName>
        <fullName evidence="9">Phosphoethanolamine/phosphocholine phosphatase 1</fullName>
    </submittedName>
</protein>
<evidence type="ECO:0000256" key="3">
    <source>
        <dbReference type="ARBA" id="ARBA00022723"/>
    </source>
</evidence>
<evidence type="ECO:0000313" key="9">
    <source>
        <dbReference type="Ensembl" id="ENSLOCP00000021614.1"/>
    </source>
</evidence>
<feature type="binding site" evidence="8">
    <location>
        <position position="41"/>
    </location>
    <ligand>
        <name>Mg(2+)</name>
        <dbReference type="ChEBI" id="CHEBI:18420"/>
    </ligand>
</feature>
<keyword evidence="10" id="KW-1185">Reference proteome</keyword>
<dbReference type="PANTHER" id="PTHR20889">
    <property type="entry name" value="PHOSPHATASE, ORPHAN 1, 2"/>
    <property type="match status" value="1"/>
</dbReference>
<comment type="cofactor">
    <cofactor evidence="1 8">
        <name>Mg(2+)</name>
        <dbReference type="ChEBI" id="CHEBI:18420"/>
    </cofactor>
</comment>
<proteinExistence type="inferred from homology"/>
<dbReference type="InterPro" id="IPR036412">
    <property type="entry name" value="HAD-like_sf"/>
</dbReference>
<organism evidence="9 10">
    <name type="scientific">Lepisosteus oculatus</name>
    <name type="common">Spotted gar</name>
    <dbReference type="NCBI Taxonomy" id="7918"/>
    <lineage>
        <taxon>Eukaryota</taxon>
        <taxon>Metazoa</taxon>
        <taxon>Chordata</taxon>
        <taxon>Craniata</taxon>
        <taxon>Vertebrata</taxon>
        <taxon>Euteleostomi</taxon>
        <taxon>Actinopterygii</taxon>
        <taxon>Neopterygii</taxon>
        <taxon>Holostei</taxon>
        <taxon>Semionotiformes</taxon>
        <taxon>Lepisosteidae</taxon>
        <taxon>Lepisosteus</taxon>
    </lineage>
</organism>
<dbReference type="EMBL" id="AHAT01022970">
    <property type="status" value="NOT_ANNOTATED_CDS"/>
    <property type="molecule type" value="Genomic_DNA"/>
</dbReference>
<dbReference type="PANTHER" id="PTHR20889:SF2">
    <property type="entry name" value="PHOSPHOETHANOLAMINE_PHOSPHOCHOLINE PHOSPHATASE"/>
    <property type="match status" value="1"/>
</dbReference>
<name>W5NLV5_LEPOC</name>
<dbReference type="GO" id="GO:0016791">
    <property type="term" value="F:phosphatase activity"/>
    <property type="evidence" value="ECO:0000318"/>
    <property type="project" value="GO_Central"/>
</dbReference>
<dbReference type="InterPro" id="IPR006384">
    <property type="entry name" value="HAD_hydro_PyrdxlP_Pase-like"/>
</dbReference>
<dbReference type="Pfam" id="PF06888">
    <property type="entry name" value="Put_Phosphatase"/>
    <property type="match status" value="1"/>
</dbReference>
<dbReference type="Proteomes" id="UP000018468">
    <property type="component" value="Linkage group LG15"/>
</dbReference>
<evidence type="ECO:0000256" key="2">
    <source>
        <dbReference type="ARBA" id="ARBA00008541"/>
    </source>
</evidence>
<keyword evidence="4" id="KW-0378">Hydrolase</keyword>
<accession>W5NLV5</accession>
<evidence type="ECO:0000313" key="10">
    <source>
        <dbReference type="Proteomes" id="UP000018468"/>
    </source>
</evidence>
<dbReference type="Ensembl" id="ENSLOCT00000021651.1">
    <property type="protein sequence ID" value="ENSLOCP00000021614.1"/>
    <property type="gene ID" value="ENSLOCG00000017509.1"/>
</dbReference>
<dbReference type="HOGENOM" id="CLU_068983_0_1_1"/>
<feature type="binding site" evidence="8">
    <location>
        <position position="39"/>
    </location>
    <ligand>
        <name>Mg(2+)</name>
        <dbReference type="ChEBI" id="CHEBI:18420"/>
    </ligand>
</feature>
<evidence type="ECO:0000256" key="8">
    <source>
        <dbReference type="PIRSR" id="PIRSR031051-3"/>
    </source>
</evidence>
<keyword evidence="3 8" id="KW-0479">Metal-binding</keyword>
<evidence type="ECO:0000256" key="6">
    <source>
        <dbReference type="PIRSR" id="PIRSR031051-1"/>
    </source>
</evidence>
<dbReference type="Gene3D" id="3.40.50.1000">
    <property type="entry name" value="HAD superfamily/HAD-like"/>
    <property type="match status" value="1"/>
</dbReference>
<dbReference type="FunCoup" id="W5NLV5">
    <property type="interactions" value="217"/>
</dbReference>
<feature type="binding site" evidence="7">
    <location>
        <position position="50"/>
    </location>
    <ligand>
        <name>substrate</name>
    </ligand>
</feature>
<evidence type="ECO:0000256" key="7">
    <source>
        <dbReference type="PIRSR" id="PIRSR031051-2"/>
    </source>
</evidence>
<feature type="binding site" evidence="7">
    <location>
        <position position="130"/>
    </location>
    <ligand>
        <name>substrate</name>
    </ligand>
</feature>
<dbReference type="AlphaFoldDB" id="W5NLV5"/>
<reference evidence="9" key="2">
    <citation type="submission" date="2025-08" db="UniProtKB">
        <authorList>
            <consortium name="Ensembl"/>
        </authorList>
    </citation>
    <scope>IDENTIFICATION</scope>
</reference>
<feature type="binding site" evidence="8">
    <location>
        <position position="212"/>
    </location>
    <ligand>
        <name>Mg(2+)</name>
        <dbReference type="ChEBI" id="CHEBI:18420"/>
    </ligand>
</feature>
<feature type="active site" description="Nucleophile" evidence="6">
    <location>
        <position position="39"/>
    </location>
</feature>
<dbReference type="NCBIfam" id="TIGR01489">
    <property type="entry name" value="DKMTPPase-SF"/>
    <property type="match status" value="1"/>
</dbReference>
<dbReference type="PIRSF" id="PIRSF031051">
    <property type="entry name" value="PyrdxlP_Pase_PHOSPHO2"/>
    <property type="match status" value="1"/>
</dbReference>
<dbReference type="eggNOG" id="KOG3120">
    <property type="taxonomic scope" value="Eukaryota"/>
</dbReference>
<dbReference type="OMA" id="FHSHECQ"/>
<dbReference type="STRING" id="7918.ENSLOCP00000021614"/>
<dbReference type="SUPFAM" id="SSF56784">
    <property type="entry name" value="HAD-like"/>
    <property type="match status" value="1"/>
</dbReference>
<dbReference type="GO" id="GO:0046872">
    <property type="term" value="F:metal ion binding"/>
    <property type="evidence" value="ECO:0007669"/>
    <property type="project" value="UniProtKB-KW"/>
</dbReference>
<dbReference type="NCBIfam" id="TIGR01488">
    <property type="entry name" value="HAD-SF-IB"/>
    <property type="match status" value="1"/>
</dbReference>
<comment type="similarity">
    <text evidence="2">Belongs to the HAD-like hydrolase superfamily. PHOSPHO family.</text>
</comment>
<dbReference type="InterPro" id="IPR016965">
    <property type="entry name" value="Pase_PHOSPHO-typ"/>
</dbReference>
<dbReference type="GeneTree" id="ENSGT00390000007741"/>
<keyword evidence="5 8" id="KW-0460">Magnesium</keyword>
<dbReference type="Bgee" id="ENSLOCG00000017509">
    <property type="expression patterns" value="Expressed in zone of skin and 13 other cell types or tissues"/>
</dbReference>
<reference evidence="9" key="3">
    <citation type="submission" date="2025-09" db="UniProtKB">
        <authorList>
            <consortium name="Ensembl"/>
        </authorList>
    </citation>
    <scope>IDENTIFICATION</scope>
</reference>
<dbReference type="InterPro" id="IPR023214">
    <property type="entry name" value="HAD_sf"/>
</dbReference>
<evidence type="ECO:0000256" key="1">
    <source>
        <dbReference type="ARBA" id="ARBA00001946"/>
    </source>
</evidence>
<reference evidence="10" key="1">
    <citation type="submission" date="2011-12" db="EMBL/GenBank/DDBJ databases">
        <title>The Draft Genome of Lepisosteus oculatus.</title>
        <authorList>
            <consortium name="The Broad Institute Genome Assembly &amp; Analysis Group"/>
            <consortium name="Computational R&amp;D Group"/>
            <consortium name="and Sequencing Platform"/>
            <person name="Di Palma F."/>
            <person name="Alfoldi J."/>
            <person name="Johnson J."/>
            <person name="Berlin A."/>
            <person name="Gnerre S."/>
            <person name="Jaffe D."/>
            <person name="MacCallum I."/>
            <person name="Young S."/>
            <person name="Walker B.J."/>
            <person name="Lander E.S."/>
            <person name="Lindblad-Toh K."/>
        </authorList>
    </citation>
    <scope>NUCLEOTIDE SEQUENCE [LARGE SCALE GENOMIC DNA]</scope>
</reference>
<dbReference type="InParanoid" id="W5NLV5"/>
<sequence length="255" mass="28788">MRDSVFKCCFVPPPPAPGEEEPAADMAGPGAKRFLIFFDFDETIVDENSDDVVVRAAPGQALPGWLRETYREGHYNEYMQRVLAYMGEQGVREEAIRAVIEKIPASPGIPAVFQFLRSNQDLFEMVLVSDANVYFIETWLRAAGAHQLFRLIISNPASFDARGHLVLQPYHSHSCPRCPANMCKRKIVREYLARRAEERGGRPFERVFYVGDGANDFCPSAVLGKGDTAFPRRDYPMHRLICETQRNQPGVFQAA</sequence>